<dbReference type="PROSITE" id="PS50042">
    <property type="entry name" value="CNMP_BINDING_3"/>
    <property type="match status" value="1"/>
</dbReference>
<sequence>MSELLTTPPEQLAEQLRKIAVFSDLPQEDLLWFVSRCQELRIAPGDIMMCEGDKPEFMIIMLEGEIRARAERGPADGPVFTMNSGEVSGMLPFSRLKIVSVTGRAVVPSHYLAFHVSHFEEMFHRLPELVRRLVGLLADRVRNVTRQEQQHEKLAALGKLSAGLAHELNNPSAAARRSAAALRDCLARLRSAARSTTIGPEDCATLAQAEEEIRLSLKPAQFKDEFARVDREEAIQTWLESHNVAEPWKLAPYLAEANLTDPNLARFAAVAGASVGPELTRFATLLEMDRIAEELENSSARISDLIKAIKEYSYMDQGPVQEVDIERGIETTLTIMYHKLKRGITVTRHFAPDLPKVMASGSELNQVWTNLIDNAADAMNGNGNLTIRTARENDFVLVEIADNGSGIPADVQSRIFDPFFTTKGVGKGTGLGLDVVNRIIKNVGGQISVKSVPGETRFQVRIPIQPVK</sequence>
<protein>
    <recommendedName>
        <fullName evidence="2">histidine kinase</fullName>
        <ecNumber evidence="2">2.7.13.3</ecNumber>
    </recommendedName>
</protein>
<dbReference type="Gene3D" id="2.60.120.10">
    <property type="entry name" value="Jelly Rolls"/>
    <property type="match status" value="1"/>
</dbReference>
<evidence type="ECO:0000313" key="5">
    <source>
        <dbReference type="EMBL" id="MBA0086364.1"/>
    </source>
</evidence>
<evidence type="ECO:0000259" key="4">
    <source>
        <dbReference type="PROSITE" id="PS50109"/>
    </source>
</evidence>
<dbReference type="CDD" id="cd00038">
    <property type="entry name" value="CAP_ED"/>
    <property type="match status" value="1"/>
</dbReference>
<dbReference type="InterPro" id="IPR018490">
    <property type="entry name" value="cNMP-bd_dom_sf"/>
</dbReference>
<evidence type="ECO:0000313" key="6">
    <source>
        <dbReference type="Proteomes" id="UP000567293"/>
    </source>
</evidence>
<name>A0A7V8NRT2_9BACT</name>
<dbReference type="InterPro" id="IPR036890">
    <property type="entry name" value="HATPase_C_sf"/>
</dbReference>
<dbReference type="InterPro" id="IPR000595">
    <property type="entry name" value="cNMP-bd_dom"/>
</dbReference>
<dbReference type="PANTHER" id="PTHR43065">
    <property type="entry name" value="SENSOR HISTIDINE KINASE"/>
    <property type="match status" value="1"/>
</dbReference>
<evidence type="ECO:0000256" key="2">
    <source>
        <dbReference type="ARBA" id="ARBA00012438"/>
    </source>
</evidence>
<feature type="domain" description="Histidine kinase" evidence="4">
    <location>
        <begin position="287"/>
        <end position="466"/>
    </location>
</feature>
<dbReference type="GO" id="GO:0004673">
    <property type="term" value="F:protein histidine kinase activity"/>
    <property type="evidence" value="ECO:0007669"/>
    <property type="project" value="UniProtKB-EC"/>
</dbReference>
<keyword evidence="6" id="KW-1185">Reference proteome</keyword>
<dbReference type="InterPro" id="IPR004358">
    <property type="entry name" value="Sig_transdc_His_kin-like_C"/>
</dbReference>
<accession>A0A7V8NRT2</accession>
<dbReference type="InterPro" id="IPR014710">
    <property type="entry name" value="RmlC-like_jellyroll"/>
</dbReference>
<dbReference type="SUPFAM" id="SSF55874">
    <property type="entry name" value="ATPase domain of HSP90 chaperone/DNA topoisomerase II/histidine kinase"/>
    <property type="match status" value="1"/>
</dbReference>
<dbReference type="PRINTS" id="PR00344">
    <property type="entry name" value="BCTRLSENSOR"/>
</dbReference>
<dbReference type="SUPFAM" id="SSF51206">
    <property type="entry name" value="cAMP-binding domain-like"/>
    <property type="match status" value="1"/>
</dbReference>
<proteinExistence type="predicted"/>
<dbReference type="AlphaFoldDB" id="A0A7V8NRT2"/>
<dbReference type="PROSITE" id="PS50109">
    <property type="entry name" value="HIS_KIN"/>
    <property type="match status" value="1"/>
</dbReference>
<dbReference type="InterPro" id="IPR003594">
    <property type="entry name" value="HATPase_dom"/>
</dbReference>
<evidence type="ECO:0000256" key="1">
    <source>
        <dbReference type="ARBA" id="ARBA00000085"/>
    </source>
</evidence>
<dbReference type="Pfam" id="PF02518">
    <property type="entry name" value="HATPase_c"/>
    <property type="match status" value="1"/>
</dbReference>
<comment type="caution">
    <text evidence="5">The sequence shown here is derived from an EMBL/GenBank/DDBJ whole genome shotgun (WGS) entry which is preliminary data.</text>
</comment>
<dbReference type="SMART" id="SM00387">
    <property type="entry name" value="HATPase_c"/>
    <property type="match status" value="1"/>
</dbReference>
<comment type="catalytic activity">
    <reaction evidence="1">
        <text>ATP + protein L-histidine = ADP + protein N-phospho-L-histidine.</text>
        <dbReference type="EC" id="2.7.13.3"/>
    </reaction>
</comment>
<dbReference type="Gene3D" id="3.30.565.10">
    <property type="entry name" value="Histidine kinase-like ATPase, C-terminal domain"/>
    <property type="match status" value="1"/>
</dbReference>
<reference evidence="5" key="1">
    <citation type="submission" date="2020-06" db="EMBL/GenBank/DDBJ databases">
        <title>Legume-microbial interactions unlock mineral nutrients during tropical forest succession.</title>
        <authorList>
            <person name="Epihov D.Z."/>
        </authorList>
    </citation>
    <scope>NUCLEOTIDE SEQUENCE [LARGE SCALE GENOMIC DNA]</scope>
    <source>
        <strain evidence="5">Pan2503</strain>
    </source>
</reference>
<dbReference type="Gene3D" id="1.10.287.130">
    <property type="match status" value="1"/>
</dbReference>
<dbReference type="EMBL" id="JACDQQ010001475">
    <property type="protein sequence ID" value="MBA0086364.1"/>
    <property type="molecule type" value="Genomic_DNA"/>
</dbReference>
<gene>
    <name evidence="5" type="ORF">HRJ53_15395</name>
</gene>
<organism evidence="5 6">
    <name type="scientific">Candidatus Acidiferrum panamense</name>
    <dbReference type="NCBI Taxonomy" id="2741543"/>
    <lineage>
        <taxon>Bacteria</taxon>
        <taxon>Pseudomonadati</taxon>
        <taxon>Acidobacteriota</taxon>
        <taxon>Terriglobia</taxon>
        <taxon>Candidatus Acidiferrales</taxon>
        <taxon>Candidatus Acidiferrum</taxon>
    </lineage>
</organism>
<dbReference type="PANTHER" id="PTHR43065:SF48">
    <property type="entry name" value="HISTIDINE KINASE"/>
    <property type="match status" value="1"/>
</dbReference>
<dbReference type="Proteomes" id="UP000567293">
    <property type="component" value="Unassembled WGS sequence"/>
</dbReference>
<evidence type="ECO:0000259" key="3">
    <source>
        <dbReference type="PROSITE" id="PS50042"/>
    </source>
</evidence>
<feature type="domain" description="Cyclic nucleotide-binding" evidence="3">
    <location>
        <begin position="21"/>
        <end position="140"/>
    </location>
</feature>
<dbReference type="EC" id="2.7.13.3" evidence="2"/>
<dbReference type="InterPro" id="IPR005467">
    <property type="entry name" value="His_kinase_dom"/>
</dbReference>
<dbReference type="SMART" id="SM00100">
    <property type="entry name" value="cNMP"/>
    <property type="match status" value="1"/>
</dbReference>